<dbReference type="GO" id="GO:0005886">
    <property type="term" value="C:plasma membrane"/>
    <property type="evidence" value="ECO:0007669"/>
    <property type="project" value="TreeGrafter"/>
</dbReference>
<dbReference type="InterPro" id="IPR002110">
    <property type="entry name" value="Ankyrin_rpt"/>
</dbReference>
<keyword evidence="2 7" id="KW-0812">Transmembrane</keyword>
<evidence type="ECO:0000256" key="2">
    <source>
        <dbReference type="ARBA" id="ARBA00022692"/>
    </source>
</evidence>
<evidence type="ECO:0000256" key="6">
    <source>
        <dbReference type="ARBA" id="ARBA00023136"/>
    </source>
</evidence>
<feature type="transmembrane region" description="Helical" evidence="7">
    <location>
        <begin position="321"/>
        <end position="346"/>
    </location>
</feature>
<dbReference type="Pfam" id="PF12796">
    <property type="entry name" value="Ank_2"/>
    <property type="match status" value="1"/>
</dbReference>
<dbReference type="InterPro" id="IPR026961">
    <property type="entry name" value="PGG_dom"/>
</dbReference>
<comment type="caution">
    <text evidence="9">The sequence shown here is derived from an EMBL/GenBank/DDBJ whole genome shotgun (WGS) entry which is preliminary data.</text>
</comment>
<dbReference type="SUPFAM" id="SSF48403">
    <property type="entry name" value="Ankyrin repeat"/>
    <property type="match status" value="1"/>
</dbReference>
<evidence type="ECO:0000313" key="10">
    <source>
        <dbReference type="Proteomes" id="UP000224567"/>
    </source>
</evidence>
<dbReference type="Gene3D" id="1.25.40.20">
    <property type="entry name" value="Ankyrin repeat-containing domain"/>
    <property type="match status" value="1"/>
</dbReference>
<keyword evidence="6 7" id="KW-0472">Membrane</keyword>
<organism evidence="9 10">
    <name type="scientific">Capsicum baccatum</name>
    <name type="common">Peruvian pepper</name>
    <dbReference type="NCBI Taxonomy" id="33114"/>
    <lineage>
        <taxon>Eukaryota</taxon>
        <taxon>Viridiplantae</taxon>
        <taxon>Streptophyta</taxon>
        <taxon>Embryophyta</taxon>
        <taxon>Tracheophyta</taxon>
        <taxon>Spermatophyta</taxon>
        <taxon>Magnoliopsida</taxon>
        <taxon>eudicotyledons</taxon>
        <taxon>Gunneridae</taxon>
        <taxon>Pentapetalae</taxon>
        <taxon>asterids</taxon>
        <taxon>lamiids</taxon>
        <taxon>Solanales</taxon>
        <taxon>Solanaceae</taxon>
        <taxon>Solanoideae</taxon>
        <taxon>Capsiceae</taxon>
        <taxon>Capsicum</taxon>
    </lineage>
</organism>
<dbReference type="STRING" id="33114.A0A2G2WUP9"/>
<feature type="domain" description="PGG" evidence="8">
    <location>
        <begin position="250"/>
        <end position="346"/>
    </location>
</feature>
<accession>A0A2G2WUP9</accession>
<protein>
    <recommendedName>
        <fullName evidence="8">PGG domain-containing protein</fullName>
    </recommendedName>
</protein>
<evidence type="ECO:0000313" key="9">
    <source>
        <dbReference type="EMBL" id="PHT48953.1"/>
    </source>
</evidence>
<feature type="transmembrane region" description="Helical" evidence="7">
    <location>
        <begin position="259"/>
        <end position="278"/>
    </location>
</feature>
<dbReference type="AlphaFoldDB" id="A0A2G2WUP9"/>
<feature type="transmembrane region" description="Helical" evidence="7">
    <location>
        <begin position="352"/>
        <end position="378"/>
    </location>
</feature>
<dbReference type="PANTHER" id="PTHR24186:SF50">
    <property type="entry name" value="ANKYRIN REPEAT-CONTAINING PROTEIN ITN1-LIKE ISOFORM X1"/>
    <property type="match status" value="1"/>
</dbReference>
<comment type="subcellular location">
    <subcellularLocation>
        <location evidence="1">Membrane</location>
        <topology evidence="1">Multi-pass membrane protein</topology>
    </subcellularLocation>
</comment>
<proteinExistence type="predicted"/>
<dbReference type="PANTHER" id="PTHR24186">
    <property type="entry name" value="PROTEIN PHOSPHATASE 1 REGULATORY SUBUNIT"/>
    <property type="match status" value="1"/>
</dbReference>
<reference evidence="10" key="2">
    <citation type="journal article" date="2017" name="J. Anim. Genet.">
        <title>Multiple reference genome sequences of hot pepper reveal the massive evolution of plant disease resistance genes by retroduplication.</title>
        <authorList>
            <person name="Kim S."/>
            <person name="Park J."/>
            <person name="Yeom S.-I."/>
            <person name="Kim Y.-M."/>
            <person name="Seo E."/>
            <person name="Kim K.-T."/>
            <person name="Kim M.-S."/>
            <person name="Lee J.M."/>
            <person name="Cheong K."/>
            <person name="Shin H.-S."/>
            <person name="Kim S.-B."/>
            <person name="Han K."/>
            <person name="Lee J."/>
            <person name="Park M."/>
            <person name="Lee H.-A."/>
            <person name="Lee H.-Y."/>
            <person name="Lee Y."/>
            <person name="Oh S."/>
            <person name="Lee J.H."/>
            <person name="Choi E."/>
            <person name="Choi E."/>
            <person name="Lee S.E."/>
            <person name="Jeon J."/>
            <person name="Kim H."/>
            <person name="Choi G."/>
            <person name="Song H."/>
            <person name="Lee J."/>
            <person name="Lee S.-C."/>
            <person name="Kwon J.-K."/>
            <person name="Lee H.-Y."/>
            <person name="Koo N."/>
            <person name="Hong Y."/>
            <person name="Kim R.W."/>
            <person name="Kang W.-H."/>
            <person name="Huh J.H."/>
            <person name="Kang B.-C."/>
            <person name="Yang T.-J."/>
            <person name="Lee Y.-H."/>
            <person name="Bennetzen J.L."/>
            <person name="Choi D."/>
        </authorList>
    </citation>
    <scope>NUCLEOTIDE SEQUENCE [LARGE SCALE GENOMIC DNA]</scope>
    <source>
        <strain evidence="10">cv. PBC81</strain>
    </source>
</reference>
<sequence length="394" mass="44022">MRMTDASGDAALLKAVWSQHLDVIKLLVKEDSEFEFLPNHKPTYVAILSNRTPLDAAVIQEHKDCIRSLWRWNKPSCEELELWGWNSLHYAIKLGLEDIVIDMLAWKKSLVCLPEDIVTDMLAWKKSLVYLPEGSENDWMIVIHIAASEDSDKCDSLIDEPDSDGNTSLHFLAASDESRDPSHLEIVSKLYGWTGIYQCVSMLAVVIAFATDKVFKRILGARRMMQLLPEMELGGDREERVRQEEKIVENIMKTAEMHLVVATLLMTVTFTAGFTLPGGFDSDTDSPNKGMTILIKMQFAYFSMATNAISSEKEFSLIIRLYMVATMLQLLSMTAVVIAFATGMYVKLAHSVGIAVTVAVMGGFSLCMLLGFVGSIGLKKKKHSERNQIRAANA</sequence>
<dbReference type="EMBL" id="MLFT02000005">
    <property type="protein sequence ID" value="PHT48953.1"/>
    <property type="molecule type" value="Genomic_DNA"/>
</dbReference>
<dbReference type="InterPro" id="IPR036770">
    <property type="entry name" value="Ankyrin_rpt-contain_sf"/>
</dbReference>
<keyword evidence="3" id="KW-0677">Repeat</keyword>
<reference evidence="9 10" key="1">
    <citation type="journal article" date="2017" name="Genome Biol.">
        <title>New reference genome sequences of hot pepper reveal the massive evolution of plant disease-resistance genes by retroduplication.</title>
        <authorList>
            <person name="Kim S."/>
            <person name="Park J."/>
            <person name="Yeom S.I."/>
            <person name="Kim Y.M."/>
            <person name="Seo E."/>
            <person name="Kim K.T."/>
            <person name="Kim M.S."/>
            <person name="Lee J.M."/>
            <person name="Cheong K."/>
            <person name="Shin H.S."/>
            <person name="Kim S.B."/>
            <person name="Han K."/>
            <person name="Lee J."/>
            <person name="Park M."/>
            <person name="Lee H.A."/>
            <person name="Lee H.Y."/>
            <person name="Lee Y."/>
            <person name="Oh S."/>
            <person name="Lee J.H."/>
            <person name="Choi E."/>
            <person name="Choi E."/>
            <person name="Lee S.E."/>
            <person name="Jeon J."/>
            <person name="Kim H."/>
            <person name="Choi G."/>
            <person name="Song H."/>
            <person name="Lee J."/>
            <person name="Lee S.C."/>
            <person name="Kwon J.K."/>
            <person name="Lee H.Y."/>
            <person name="Koo N."/>
            <person name="Hong Y."/>
            <person name="Kim R.W."/>
            <person name="Kang W.H."/>
            <person name="Huh J.H."/>
            <person name="Kang B.C."/>
            <person name="Yang T.J."/>
            <person name="Lee Y.H."/>
            <person name="Bennetzen J.L."/>
            <person name="Choi D."/>
        </authorList>
    </citation>
    <scope>NUCLEOTIDE SEQUENCE [LARGE SCALE GENOMIC DNA]</scope>
    <source>
        <strain evidence="10">cv. PBC81</strain>
    </source>
</reference>
<evidence type="ECO:0000256" key="7">
    <source>
        <dbReference type="SAM" id="Phobius"/>
    </source>
</evidence>
<keyword evidence="10" id="KW-1185">Reference proteome</keyword>
<evidence type="ECO:0000259" key="8">
    <source>
        <dbReference type="Pfam" id="PF13962"/>
    </source>
</evidence>
<evidence type="ECO:0000256" key="3">
    <source>
        <dbReference type="ARBA" id="ARBA00022737"/>
    </source>
</evidence>
<dbReference type="Proteomes" id="UP000224567">
    <property type="component" value="Unassembled WGS sequence"/>
</dbReference>
<evidence type="ECO:0000256" key="1">
    <source>
        <dbReference type="ARBA" id="ARBA00004141"/>
    </source>
</evidence>
<keyword evidence="5" id="KW-0040">ANK repeat</keyword>
<gene>
    <name evidence="9" type="ORF">CQW23_13161</name>
</gene>
<keyword evidence="4 7" id="KW-1133">Transmembrane helix</keyword>
<feature type="transmembrane region" description="Helical" evidence="7">
    <location>
        <begin position="290"/>
        <end position="309"/>
    </location>
</feature>
<evidence type="ECO:0000256" key="4">
    <source>
        <dbReference type="ARBA" id="ARBA00022989"/>
    </source>
</evidence>
<feature type="transmembrane region" description="Helical" evidence="7">
    <location>
        <begin position="190"/>
        <end position="215"/>
    </location>
</feature>
<name>A0A2G2WUP9_CAPBA</name>
<dbReference type="OrthoDB" id="1847170at2759"/>
<evidence type="ECO:0000256" key="5">
    <source>
        <dbReference type="ARBA" id="ARBA00023043"/>
    </source>
</evidence>
<dbReference type="Pfam" id="PF13962">
    <property type="entry name" value="PGG"/>
    <property type="match status" value="1"/>
</dbReference>